<dbReference type="PANTHER" id="PTHR33286">
    <property type="entry name" value="BIFUNCTIONAL INHIBITOR/LIPID-TRANSFER PROTEIN/SEED STORAGE 2S ALBUMIN SUPERFAMILY PROTEIN"/>
    <property type="match status" value="1"/>
</dbReference>
<feature type="domain" description="Bifunctional inhibitor/plant lipid transfer protein/seed storage helical" evidence="2">
    <location>
        <begin position="27"/>
        <end position="109"/>
    </location>
</feature>
<dbReference type="AlphaFoldDB" id="A0AAW1M833"/>
<evidence type="ECO:0000313" key="3">
    <source>
        <dbReference type="EMBL" id="KAK9741962.1"/>
    </source>
</evidence>
<dbReference type="CDD" id="cd04660">
    <property type="entry name" value="nsLTP_like"/>
    <property type="match status" value="1"/>
</dbReference>
<keyword evidence="1" id="KW-0472">Membrane</keyword>
<name>A0AAW1M833_SAPOF</name>
<proteinExistence type="predicted"/>
<organism evidence="3 4">
    <name type="scientific">Saponaria officinalis</name>
    <name type="common">Common soapwort</name>
    <name type="synonym">Lychnis saponaria</name>
    <dbReference type="NCBI Taxonomy" id="3572"/>
    <lineage>
        <taxon>Eukaryota</taxon>
        <taxon>Viridiplantae</taxon>
        <taxon>Streptophyta</taxon>
        <taxon>Embryophyta</taxon>
        <taxon>Tracheophyta</taxon>
        <taxon>Spermatophyta</taxon>
        <taxon>Magnoliopsida</taxon>
        <taxon>eudicotyledons</taxon>
        <taxon>Gunneridae</taxon>
        <taxon>Pentapetalae</taxon>
        <taxon>Caryophyllales</taxon>
        <taxon>Caryophyllaceae</taxon>
        <taxon>Caryophylleae</taxon>
        <taxon>Saponaria</taxon>
    </lineage>
</organism>
<protein>
    <recommendedName>
        <fullName evidence="2">Bifunctional inhibitor/plant lipid transfer protein/seed storage helical domain-containing protein</fullName>
    </recommendedName>
</protein>
<dbReference type="Pfam" id="PF14368">
    <property type="entry name" value="LTP_2"/>
    <property type="match status" value="1"/>
</dbReference>
<comment type="caution">
    <text evidence="3">The sequence shown here is derived from an EMBL/GenBank/DDBJ whole genome shotgun (WGS) entry which is preliminary data.</text>
</comment>
<accession>A0AAW1M833</accession>
<dbReference type="PANTHER" id="PTHR33286:SF1">
    <property type="entry name" value="OS01G0800600 PROTEIN"/>
    <property type="match status" value="1"/>
</dbReference>
<dbReference type="SUPFAM" id="SSF47699">
    <property type="entry name" value="Bifunctional inhibitor/lipid-transfer protein/seed storage 2S albumin"/>
    <property type="match status" value="1"/>
</dbReference>
<evidence type="ECO:0000256" key="1">
    <source>
        <dbReference type="SAM" id="Phobius"/>
    </source>
</evidence>
<dbReference type="EMBL" id="JBDFQZ010000003">
    <property type="protein sequence ID" value="KAK9741962.1"/>
    <property type="molecule type" value="Genomic_DNA"/>
</dbReference>
<gene>
    <name evidence="3" type="ORF">RND81_03G139900</name>
</gene>
<dbReference type="Gene3D" id="1.10.110.10">
    <property type="entry name" value="Plant lipid-transfer and hydrophobic proteins"/>
    <property type="match status" value="1"/>
</dbReference>
<sequence length="115" mass="12491">MALGFKNVRAIVTMIFVMAFIFGIGNNNFMANGECEDDIPSLISQCAKFVMKAGKQIPPSSECCDVVKNADIPCLCKYVTKDIERYVSPQKAVFVAQSCGVALQHGSKCGSYKIP</sequence>
<evidence type="ECO:0000259" key="2">
    <source>
        <dbReference type="Pfam" id="PF14368"/>
    </source>
</evidence>
<dbReference type="Proteomes" id="UP001443914">
    <property type="component" value="Unassembled WGS sequence"/>
</dbReference>
<keyword evidence="4" id="KW-1185">Reference proteome</keyword>
<feature type="transmembrane region" description="Helical" evidence="1">
    <location>
        <begin position="7"/>
        <end position="25"/>
    </location>
</feature>
<keyword evidence="1" id="KW-0812">Transmembrane</keyword>
<keyword evidence="1" id="KW-1133">Transmembrane helix</keyword>
<dbReference type="InterPro" id="IPR044741">
    <property type="entry name" value="NsLTP-like"/>
</dbReference>
<evidence type="ECO:0000313" key="4">
    <source>
        <dbReference type="Proteomes" id="UP001443914"/>
    </source>
</evidence>
<reference evidence="3" key="1">
    <citation type="submission" date="2024-03" db="EMBL/GenBank/DDBJ databases">
        <title>WGS assembly of Saponaria officinalis var. Norfolk2.</title>
        <authorList>
            <person name="Jenkins J."/>
            <person name="Shu S."/>
            <person name="Grimwood J."/>
            <person name="Barry K."/>
            <person name="Goodstein D."/>
            <person name="Schmutz J."/>
            <person name="Leebens-Mack J."/>
            <person name="Osbourn A."/>
        </authorList>
    </citation>
    <scope>NUCLEOTIDE SEQUENCE [LARGE SCALE GENOMIC DNA]</scope>
    <source>
        <strain evidence="3">JIC</strain>
    </source>
</reference>
<dbReference type="InterPro" id="IPR036312">
    <property type="entry name" value="Bifun_inhib/LTP/seed_sf"/>
</dbReference>
<dbReference type="InterPro" id="IPR016140">
    <property type="entry name" value="Bifunc_inhib/LTP/seed_store"/>
</dbReference>